<dbReference type="Proteomes" id="UP000325755">
    <property type="component" value="Chromosome"/>
</dbReference>
<keyword evidence="5 12" id="KW-0813">Transport</keyword>
<keyword evidence="7 12" id="KW-0997">Cell inner membrane</keyword>
<keyword evidence="11 12" id="KW-0472">Membrane</keyword>
<dbReference type="InterPro" id="IPR052075">
    <property type="entry name" value="Heme_exporter_D"/>
</dbReference>
<sequence>MTLEQFFDMGGYARYVWPSYGLALLVLGWNLLAALQKISQIKAQTRRHLARGPQR</sequence>
<dbReference type="EMBL" id="CP044205">
    <property type="protein sequence ID" value="QFY41636.1"/>
    <property type="molecule type" value="Genomic_DNA"/>
</dbReference>
<keyword evidence="6 12" id="KW-1003">Cell membrane</keyword>
<comment type="subcellular location">
    <subcellularLocation>
        <location evidence="2 12">Cell inner membrane</location>
        <topology evidence="2 12">Single-pass membrane protein</topology>
    </subcellularLocation>
</comment>
<reference evidence="13 14" key="1">
    <citation type="submission" date="2019-09" db="EMBL/GenBank/DDBJ databases">
        <title>Ecophysiology of the spiral-shaped methanotroph Methylospira mobilis as revealed by the complete genome sequence.</title>
        <authorList>
            <person name="Oshkin I.Y."/>
            <person name="Dedysh S.N."/>
            <person name="Miroshnikov K."/>
            <person name="Danilova O.V."/>
            <person name="Hakobyan A."/>
            <person name="Liesack W."/>
        </authorList>
    </citation>
    <scope>NUCLEOTIDE SEQUENCE [LARGE SCALE GENOMIC DNA]</scope>
    <source>
        <strain evidence="13 14">Shm1</strain>
    </source>
</reference>
<dbReference type="RefSeq" id="WP_153247620.1">
    <property type="nucleotide sequence ID" value="NZ_CP044205.1"/>
</dbReference>
<feature type="transmembrane region" description="Helical" evidence="12">
    <location>
        <begin position="15"/>
        <end position="35"/>
    </location>
</feature>
<organism evidence="13 14">
    <name type="scientific">Candidatus Methylospira mobilis</name>
    <dbReference type="NCBI Taxonomy" id="1808979"/>
    <lineage>
        <taxon>Bacteria</taxon>
        <taxon>Pseudomonadati</taxon>
        <taxon>Pseudomonadota</taxon>
        <taxon>Gammaproteobacteria</taxon>
        <taxon>Methylococcales</taxon>
        <taxon>Methylococcaceae</taxon>
        <taxon>Candidatus Methylospira</taxon>
    </lineage>
</organism>
<dbReference type="InParanoid" id="A0A5Q0BII0"/>
<protein>
    <recommendedName>
        <fullName evidence="4 12">Heme exporter protein D</fullName>
    </recommendedName>
</protein>
<dbReference type="AlphaFoldDB" id="A0A5Q0BII0"/>
<evidence type="ECO:0000256" key="10">
    <source>
        <dbReference type="ARBA" id="ARBA00022989"/>
    </source>
</evidence>
<keyword evidence="14" id="KW-1185">Reference proteome</keyword>
<dbReference type="NCBIfam" id="TIGR03141">
    <property type="entry name" value="cytochro_ccmD"/>
    <property type="match status" value="1"/>
</dbReference>
<evidence type="ECO:0000256" key="12">
    <source>
        <dbReference type="RuleBase" id="RU363101"/>
    </source>
</evidence>
<name>A0A5Q0BII0_9GAMM</name>
<evidence type="ECO:0000256" key="1">
    <source>
        <dbReference type="ARBA" id="ARBA00002442"/>
    </source>
</evidence>
<evidence type="ECO:0000256" key="8">
    <source>
        <dbReference type="ARBA" id="ARBA00022692"/>
    </source>
</evidence>
<gene>
    <name evidence="13" type="primary">ccmD</name>
    <name evidence="13" type="ORF">F6R98_02525</name>
</gene>
<dbReference type="PANTHER" id="PTHR37531">
    <property type="entry name" value="HEME EXPORTER PROTEIN D"/>
    <property type="match status" value="1"/>
</dbReference>
<evidence type="ECO:0000256" key="11">
    <source>
        <dbReference type="ARBA" id="ARBA00023136"/>
    </source>
</evidence>
<dbReference type="Pfam" id="PF04995">
    <property type="entry name" value="CcmD"/>
    <property type="match status" value="1"/>
</dbReference>
<evidence type="ECO:0000256" key="9">
    <source>
        <dbReference type="ARBA" id="ARBA00022748"/>
    </source>
</evidence>
<dbReference type="GO" id="GO:0017004">
    <property type="term" value="P:cytochrome complex assembly"/>
    <property type="evidence" value="ECO:0007669"/>
    <property type="project" value="UniProtKB-KW"/>
</dbReference>
<evidence type="ECO:0000313" key="13">
    <source>
        <dbReference type="EMBL" id="QFY41636.1"/>
    </source>
</evidence>
<dbReference type="KEGG" id="mmob:F6R98_02525"/>
<evidence type="ECO:0000256" key="6">
    <source>
        <dbReference type="ARBA" id="ARBA00022475"/>
    </source>
</evidence>
<evidence type="ECO:0000256" key="4">
    <source>
        <dbReference type="ARBA" id="ARBA00016461"/>
    </source>
</evidence>
<keyword evidence="9 12" id="KW-0201">Cytochrome c-type biogenesis</keyword>
<dbReference type="PANTHER" id="PTHR37531:SF1">
    <property type="entry name" value="HEME EXPORTER PROTEIN D"/>
    <property type="match status" value="1"/>
</dbReference>
<evidence type="ECO:0000256" key="3">
    <source>
        <dbReference type="ARBA" id="ARBA00008741"/>
    </source>
</evidence>
<keyword evidence="10 12" id="KW-1133">Transmembrane helix</keyword>
<dbReference type="GO" id="GO:0005886">
    <property type="term" value="C:plasma membrane"/>
    <property type="evidence" value="ECO:0007669"/>
    <property type="project" value="UniProtKB-SubCell"/>
</dbReference>
<comment type="function">
    <text evidence="1 12">Required for the export of heme to the periplasm for the biogenesis of c-type cytochromes.</text>
</comment>
<keyword evidence="8 12" id="KW-0812">Transmembrane</keyword>
<evidence type="ECO:0000256" key="7">
    <source>
        <dbReference type="ARBA" id="ARBA00022519"/>
    </source>
</evidence>
<dbReference type="InterPro" id="IPR007078">
    <property type="entry name" value="Haem_export_protD_CcmD"/>
</dbReference>
<evidence type="ECO:0000256" key="5">
    <source>
        <dbReference type="ARBA" id="ARBA00022448"/>
    </source>
</evidence>
<evidence type="ECO:0000313" key="14">
    <source>
        <dbReference type="Proteomes" id="UP000325755"/>
    </source>
</evidence>
<comment type="similarity">
    <text evidence="3 12">Belongs to the CcmD/CycX/HelD family.</text>
</comment>
<accession>A0A5Q0BII0</accession>
<dbReference type="GO" id="GO:1903607">
    <property type="term" value="P:cytochrome c biosynthetic process"/>
    <property type="evidence" value="ECO:0007669"/>
    <property type="project" value="TreeGrafter"/>
</dbReference>
<evidence type="ECO:0000256" key="2">
    <source>
        <dbReference type="ARBA" id="ARBA00004377"/>
    </source>
</evidence>
<dbReference type="GO" id="GO:0015886">
    <property type="term" value="P:heme transport"/>
    <property type="evidence" value="ECO:0007669"/>
    <property type="project" value="InterPro"/>
</dbReference>
<proteinExistence type="inferred from homology"/>